<dbReference type="PROSITE" id="PS51371">
    <property type="entry name" value="CBS"/>
    <property type="match status" value="2"/>
</dbReference>
<dbReference type="Proteomes" id="UP001629214">
    <property type="component" value="Unassembled WGS sequence"/>
</dbReference>
<evidence type="ECO:0000259" key="3">
    <source>
        <dbReference type="PROSITE" id="PS51371"/>
    </source>
</evidence>
<dbReference type="RefSeq" id="WP_408165442.1">
    <property type="nucleotide sequence ID" value="NZ_JAQQFR010000002.1"/>
</dbReference>
<dbReference type="Pfam" id="PF00571">
    <property type="entry name" value="CBS"/>
    <property type="match status" value="2"/>
</dbReference>
<dbReference type="PANTHER" id="PTHR33741">
    <property type="entry name" value="TRANSMEMBRANE PROTEIN DDB_G0269096-RELATED"/>
    <property type="match status" value="1"/>
</dbReference>
<keyword evidence="2" id="KW-1133">Transmembrane helix</keyword>
<keyword evidence="2" id="KW-0812">Transmembrane</keyword>
<dbReference type="Pfam" id="PF04982">
    <property type="entry name" value="TM_HPP"/>
    <property type="match status" value="1"/>
</dbReference>
<dbReference type="InterPro" id="IPR058581">
    <property type="entry name" value="TM_HPP"/>
</dbReference>
<name>A0ABW8Z2L1_9BURK</name>
<feature type="domain" description="CBS" evidence="3">
    <location>
        <begin position="248"/>
        <end position="306"/>
    </location>
</feature>
<gene>
    <name evidence="4" type="ORF">PQR63_02670</name>
</gene>
<keyword evidence="2" id="KW-0472">Membrane</keyword>
<dbReference type="Gene3D" id="3.10.580.10">
    <property type="entry name" value="CBS-domain"/>
    <property type="match status" value="1"/>
</dbReference>
<reference evidence="4 5" key="1">
    <citation type="journal article" date="2024" name="Chem. Sci.">
        <title>Discovery of megapolipeptins by genome mining of a Burkholderiales bacteria collection.</title>
        <authorList>
            <person name="Paulo B.S."/>
            <person name="Recchia M.J.J."/>
            <person name="Lee S."/>
            <person name="Fergusson C.H."/>
            <person name="Romanowski S.B."/>
            <person name="Hernandez A."/>
            <person name="Krull N."/>
            <person name="Liu D.Y."/>
            <person name="Cavanagh H."/>
            <person name="Bos A."/>
            <person name="Gray C.A."/>
            <person name="Murphy B.T."/>
            <person name="Linington R.G."/>
            <person name="Eustaquio A.S."/>
        </authorList>
    </citation>
    <scope>NUCLEOTIDE SEQUENCE [LARGE SCALE GENOMIC DNA]</scope>
    <source>
        <strain evidence="4 5">RL21-008-BIB-B</strain>
    </source>
</reference>
<organism evidence="4 5">
    <name type="scientific">Herbaspirillum rhizosphaerae</name>
    <dbReference type="NCBI Taxonomy" id="346179"/>
    <lineage>
        <taxon>Bacteria</taxon>
        <taxon>Pseudomonadati</taxon>
        <taxon>Pseudomonadota</taxon>
        <taxon>Betaproteobacteria</taxon>
        <taxon>Burkholderiales</taxon>
        <taxon>Oxalobacteraceae</taxon>
        <taxon>Herbaspirillum</taxon>
    </lineage>
</organism>
<dbReference type="SMART" id="SM00116">
    <property type="entry name" value="CBS"/>
    <property type="match status" value="2"/>
</dbReference>
<dbReference type="CDD" id="cd04600">
    <property type="entry name" value="CBS_pair_HPP_assoc"/>
    <property type="match status" value="1"/>
</dbReference>
<comment type="caution">
    <text evidence="4">The sequence shown here is derived from an EMBL/GenBank/DDBJ whole genome shotgun (WGS) entry which is preliminary data.</text>
</comment>
<dbReference type="InterPro" id="IPR046342">
    <property type="entry name" value="CBS_dom_sf"/>
</dbReference>
<dbReference type="InterPro" id="IPR000644">
    <property type="entry name" value="CBS_dom"/>
</dbReference>
<protein>
    <submittedName>
        <fullName evidence="4">HPP family protein</fullName>
    </submittedName>
</protein>
<feature type="transmembrane region" description="Helical" evidence="2">
    <location>
        <begin position="142"/>
        <end position="166"/>
    </location>
</feature>
<keyword evidence="5" id="KW-1185">Reference proteome</keyword>
<keyword evidence="1" id="KW-0129">CBS domain</keyword>
<proteinExistence type="predicted"/>
<sequence>MRDSILQWLRSFVPQRSVVDRFERMRACVGALFGILLTGLLSVSILPHEAATVWLIAPMGASAVLLFAVPASPLAQPWSIIGGNLVSALVGVSCAKLVAEPALAAALAIALAIACMFALRCIHPPSGAVALTAVLGGPTVHAMGYGFVVTPVLLNSFLLLAMALFFNNATRRRYPHAQQNEHRNNTHGTADAAPTARLGFSHDDLDAVLRRYNQVLDISRDDLEEIFLQTEMEAYRRRFGETVCADIMSSDVVAVEFSTELAEAWRLMREHRLQALPVIDRARRVIGIVTKTDFLHHAGPHDYLGLGDKLRAFLQRTPHTHSIKPEVVGQIMSAKVRTASVRLPIVQLVPLMADEGVHQIPVIDDEKRLAGMVTQADMVAALYVNNLARASAGLRAVAS</sequence>
<evidence type="ECO:0000313" key="5">
    <source>
        <dbReference type="Proteomes" id="UP001629214"/>
    </source>
</evidence>
<evidence type="ECO:0000256" key="1">
    <source>
        <dbReference type="PROSITE-ProRule" id="PRU00703"/>
    </source>
</evidence>
<evidence type="ECO:0000256" key="2">
    <source>
        <dbReference type="SAM" id="Phobius"/>
    </source>
</evidence>
<feature type="domain" description="CBS" evidence="3">
    <location>
        <begin position="332"/>
        <end position="389"/>
    </location>
</feature>
<feature type="transmembrane region" description="Helical" evidence="2">
    <location>
        <begin position="102"/>
        <end position="122"/>
    </location>
</feature>
<feature type="transmembrane region" description="Helical" evidence="2">
    <location>
        <begin position="53"/>
        <end position="71"/>
    </location>
</feature>
<dbReference type="InterPro" id="IPR007065">
    <property type="entry name" value="HPP"/>
</dbReference>
<feature type="transmembrane region" description="Helical" evidence="2">
    <location>
        <begin position="24"/>
        <end position="46"/>
    </location>
</feature>
<dbReference type="EMBL" id="JAQQFR010000002">
    <property type="protein sequence ID" value="MFL9877272.1"/>
    <property type="molecule type" value="Genomic_DNA"/>
</dbReference>
<dbReference type="PANTHER" id="PTHR33741:SF5">
    <property type="entry name" value="TRANSMEMBRANE PROTEIN DDB_G0269096-RELATED"/>
    <property type="match status" value="1"/>
</dbReference>
<evidence type="ECO:0000313" key="4">
    <source>
        <dbReference type="EMBL" id="MFL9877272.1"/>
    </source>
</evidence>
<dbReference type="SUPFAM" id="SSF54631">
    <property type="entry name" value="CBS-domain pair"/>
    <property type="match status" value="1"/>
</dbReference>
<accession>A0ABW8Z2L1</accession>